<reference evidence="6 7" key="1">
    <citation type="submission" date="2018-02" db="EMBL/GenBank/DDBJ databases">
        <title>Solimicrobium silvestre gen. nov., sp. nov., isolated from alpine forest soil.</title>
        <authorList>
            <person name="Margesin R."/>
            <person name="Albuquerque L."/>
            <person name="Zhang D.-C."/>
            <person name="Froufe H.J.C."/>
            <person name="Severino R."/>
            <person name="Roxo I."/>
            <person name="Egas C."/>
            <person name="Da Costa M.S."/>
        </authorList>
    </citation>
    <scope>NUCLEOTIDE SEQUENCE [LARGE SCALE GENOMIC DNA]</scope>
    <source>
        <strain evidence="6 7">S20-91</strain>
    </source>
</reference>
<dbReference type="SUPFAM" id="SSF46785">
    <property type="entry name" value="Winged helix' DNA-binding domain"/>
    <property type="match status" value="1"/>
</dbReference>
<dbReference type="Proteomes" id="UP000237839">
    <property type="component" value="Unassembled WGS sequence"/>
</dbReference>
<dbReference type="InterPro" id="IPR036388">
    <property type="entry name" value="WH-like_DNA-bd_sf"/>
</dbReference>
<evidence type="ECO:0000259" key="5">
    <source>
        <dbReference type="PROSITE" id="PS50931"/>
    </source>
</evidence>
<dbReference type="InterPro" id="IPR005119">
    <property type="entry name" value="LysR_subst-bd"/>
</dbReference>
<protein>
    <submittedName>
        <fullName evidence="6">Transcriptional regulator</fullName>
    </submittedName>
</protein>
<dbReference type="FunFam" id="1.10.10.10:FF:000001">
    <property type="entry name" value="LysR family transcriptional regulator"/>
    <property type="match status" value="1"/>
</dbReference>
<evidence type="ECO:0000313" key="7">
    <source>
        <dbReference type="Proteomes" id="UP000237839"/>
    </source>
</evidence>
<dbReference type="InterPro" id="IPR058163">
    <property type="entry name" value="LysR-type_TF_proteobact-type"/>
</dbReference>
<dbReference type="PANTHER" id="PTHR30537">
    <property type="entry name" value="HTH-TYPE TRANSCRIPTIONAL REGULATOR"/>
    <property type="match status" value="1"/>
</dbReference>
<dbReference type="PROSITE" id="PS50931">
    <property type="entry name" value="HTH_LYSR"/>
    <property type="match status" value="1"/>
</dbReference>
<comment type="caution">
    <text evidence="6">The sequence shown here is derived from an EMBL/GenBank/DDBJ whole genome shotgun (WGS) entry which is preliminary data.</text>
</comment>
<dbReference type="EMBL" id="PUGF01000003">
    <property type="protein sequence ID" value="PRC94406.1"/>
    <property type="molecule type" value="Genomic_DNA"/>
</dbReference>
<dbReference type="Gene3D" id="3.40.190.10">
    <property type="entry name" value="Periplasmic binding protein-like II"/>
    <property type="match status" value="2"/>
</dbReference>
<keyword evidence="2" id="KW-0805">Transcription regulation</keyword>
<evidence type="ECO:0000256" key="3">
    <source>
        <dbReference type="ARBA" id="ARBA00023125"/>
    </source>
</evidence>
<accession>A0A2S9H3G6</accession>
<evidence type="ECO:0000256" key="2">
    <source>
        <dbReference type="ARBA" id="ARBA00023015"/>
    </source>
</evidence>
<comment type="similarity">
    <text evidence="1">Belongs to the LysR transcriptional regulatory family.</text>
</comment>
<keyword evidence="3" id="KW-0238">DNA-binding</keyword>
<evidence type="ECO:0000313" key="6">
    <source>
        <dbReference type="EMBL" id="PRC94406.1"/>
    </source>
</evidence>
<evidence type="ECO:0000256" key="4">
    <source>
        <dbReference type="ARBA" id="ARBA00023163"/>
    </source>
</evidence>
<dbReference type="InterPro" id="IPR036390">
    <property type="entry name" value="WH_DNA-bd_sf"/>
</dbReference>
<dbReference type="CDD" id="cd08432">
    <property type="entry name" value="PBP2_GcdR_TrpI_HvrB_AmpR_like"/>
    <property type="match status" value="1"/>
</dbReference>
<dbReference type="Gene3D" id="1.10.10.10">
    <property type="entry name" value="Winged helix-like DNA-binding domain superfamily/Winged helix DNA-binding domain"/>
    <property type="match status" value="1"/>
</dbReference>
<evidence type="ECO:0000256" key="1">
    <source>
        <dbReference type="ARBA" id="ARBA00009437"/>
    </source>
</evidence>
<dbReference type="GO" id="GO:0003677">
    <property type="term" value="F:DNA binding"/>
    <property type="evidence" value="ECO:0007669"/>
    <property type="project" value="UniProtKB-KW"/>
</dbReference>
<proteinExistence type="inferred from homology"/>
<dbReference type="AlphaFoldDB" id="A0A2S9H3G6"/>
<dbReference type="OrthoDB" id="8688993at2"/>
<dbReference type="SUPFAM" id="SSF53850">
    <property type="entry name" value="Periplasmic binding protein-like II"/>
    <property type="match status" value="1"/>
</dbReference>
<dbReference type="RefSeq" id="WP_105530721.1">
    <property type="nucleotide sequence ID" value="NZ_PUGF01000003.1"/>
</dbReference>
<keyword evidence="4" id="KW-0804">Transcription</keyword>
<dbReference type="Pfam" id="PF03466">
    <property type="entry name" value="LysR_substrate"/>
    <property type="match status" value="1"/>
</dbReference>
<dbReference type="InterPro" id="IPR000847">
    <property type="entry name" value="LysR_HTH_N"/>
</dbReference>
<dbReference type="PRINTS" id="PR00039">
    <property type="entry name" value="HTHLYSR"/>
</dbReference>
<sequence>MPVSLLSLASMMEPLRGFVAVGRRMSITAAASDLCLTQSAMSRQVQALEERLGIKLLVRGHRSISFTAEGERLFRSADSALQQLQDTVGTIIPDHVCRPVTLSASIGVAGLWILPRLGHFQQLHPEIDVRVAANNRIQNLTSEGIDLAIRYGSRSDMEEGATLLFRETVAPVSHPSLALDQLTSVNDLAGQVLLEFDDPGRPWLHWNDWLASAGLGGVKPKGLLRFNQYDQVVQSAMAGQGVALGRVELIQPMLNDGRLRLVPTSHSGPRTDHSYWLIQANAAPRPEVAALTAWILSEASQ</sequence>
<dbReference type="Pfam" id="PF00126">
    <property type="entry name" value="HTH_1"/>
    <property type="match status" value="1"/>
</dbReference>
<gene>
    <name evidence="6" type="ORF">S2091_1027</name>
</gene>
<dbReference type="GO" id="GO:0003700">
    <property type="term" value="F:DNA-binding transcription factor activity"/>
    <property type="evidence" value="ECO:0007669"/>
    <property type="project" value="InterPro"/>
</dbReference>
<name>A0A2S9H3G6_9BURK</name>
<organism evidence="6 7">
    <name type="scientific">Solimicrobium silvestre</name>
    <dbReference type="NCBI Taxonomy" id="2099400"/>
    <lineage>
        <taxon>Bacteria</taxon>
        <taxon>Pseudomonadati</taxon>
        <taxon>Pseudomonadota</taxon>
        <taxon>Betaproteobacteria</taxon>
        <taxon>Burkholderiales</taxon>
        <taxon>Oxalobacteraceae</taxon>
        <taxon>Solimicrobium</taxon>
    </lineage>
</organism>
<dbReference type="PANTHER" id="PTHR30537:SF5">
    <property type="entry name" value="HTH-TYPE TRANSCRIPTIONAL ACTIVATOR TTDR-RELATED"/>
    <property type="match status" value="1"/>
</dbReference>
<keyword evidence="7" id="KW-1185">Reference proteome</keyword>
<feature type="domain" description="HTH lysR-type" evidence="5">
    <location>
        <begin position="12"/>
        <end position="67"/>
    </location>
</feature>